<dbReference type="OrthoDB" id="194443at2759"/>
<dbReference type="AlphaFoldDB" id="A0A8H6K1P6"/>
<organism evidence="1 2">
    <name type="scientific">Colletotrichum musicola</name>
    <dbReference type="NCBI Taxonomy" id="2175873"/>
    <lineage>
        <taxon>Eukaryota</taxon>
        <taxon>Fungi</taxon>
        <taxon>Dikarya</taxon>
        <taxon>Ascomycota</taxon>
        <taxon>Pezizomycotina</taxon>
        <taxon>Sordariomycetes</taxon>
        <taxon>Hypocreomycetidae</taxon>
        <taxon>Glomerellales</taxon>
        <taxon>Glomerellaceae</taxon>
        <taxon>Colletotrichum</taxon>
        <taxon>Colletotrichum orchidearum species complex</taxon>
    </lineage>
</organism>
<gene>
    <name evidence="1" type="ORF">CMUS01_10821</name>
</gene>
<protein>
    <submittedName>
        <fullName evidence="1">Uncharacterized protein</fullName>
    </submittedName>
</protein>
<comment type="caution">
    <text evidence="1">The sequence shown here is derived from an EMBL/GenBank/DDBJ whole genome shotgun (WGS) entry which is preliminary data.</text>
</comment>
<sequence>MSLEQMLRSGPPCAVAPGARKADDLRAWITDYGDAYEVLHPDVGYQKEIREAILEIFCAYFPLEEFREHSDDVAHCHSFVRDLSVRFSEIIAAREESRRQKKWKRFLAYLRDMDSTAAQWARRRYAEA</sequence>
<evidence type="ECO:0000313" key="1">
    <source>
        <dbReference type="EMBL" id="KAF6823120.1"/>
    </source>
</evidence>
<reference evidence="1" key="1">
    <citation type="journal article" date="2020" name="Phytopathology">
        <title>Genome Sequence Resources of Colletotrichum truncatum, C. plurivorum, C. musicola, and C. sojae: Four Species Pathogenic to Soybean (Glycine max).</title>
        <authorList>
            <person name="Rogerio F."/>
            <person name="Boufleur T.R."/>
            <person name="Ciampi-Guillardi M."/>
            <person name="Sukno S.A."/>
            <person name="Thon M.R."/>
            <person name="Massola Junior N.S."/>
            <person name="Baroncelli R."/>
        </authorList>
    </citation>
    <scope>NUCLEOTIDE SEQUENCE</scope>
    <source>
        <strain evidence="1">LFN0074</strain>
    </source>
</reference>
<evidence type="ECO:0000313" key="2">
    <source>
        <dbReference type="Proteomes" id="UP000639643"/>
    </source>
</evidence>
<proteinExistence type="predicted"/>
<accession>A0A8H6K1P6</accession>
<keyword evidence="2" id="KW-1185">Reference proteome</keyword>
<name>A0A8H6K1P6_9PEZI</name>
<dbReference type="Proteomes" id="UP000639643">
    <property type="component" value="Unassembled WGS sequence"/>
</dbReference>
<dbReference type="EMBL" id="WIGM01000515">
    <property type="protein sequence ID" value="KAF6823120.1"/>
    <property type="molecule type" value="Genomic_DNA"/>
</dbReference>